<dbReference type="AlphaFoldDB" id="A0A1F6Y4S4"/>
<comment type="caution">
    <text evidence="1">The sequence shown here is derived from an EMBL/GenBank/DDBJ whole genome shotgun (WGS) entry which is preliminary data.</text>
</comment>
<evidence type="ECO:0000313" key="2">
    <source>
        <dbReference type="Proteomes" id="UP000178645"/>
    </source>
</evidence>
<reference evidence="1 2" key="1">
    <citation type="journal article" date="2016" name="Nat. Commun.">
        <title>Thousands of microbial genomes shed light on interconnected biogeochemical processes in an aquifer system.</title>
        <authorList>
            <person name="Anantharaman K."/>
            <person name="Brown C.T."/>
            <person name="Hug L.A."/>
            <person name="Sharon I."/>
            <person name="Castelle C.J."/>
            <person name="Probst A.J."/>
            <person name="Thomas B.C."/>
            <person name="Singh A."/>
            <person name="Wilkins M.J."/>
            <person name="Karaoz U."/>
            <person name="Brodie E.L."/>
            <person name="Williams K.H."/>
            <person name="Hubbard S.S."/>
            <person name="Banfield J.F."/>
        </authorList>
    </citation>
    <scope>NUCLEOTIDE SEQUENCE [LARGE SCALE GENOMIC DNA]</scope>
</reference>
<evidence type="ECO:0000313" key="1">
    <source>
        <dbReference type="EMBL" id="OGJ01373.1"/>
    </source>
</evidence>
<dbReference type="EMBL" id="MFVU01000027">
    <property type="protein sequence ID" value="OGJ01373.1"/>
    <property type="molecule type" value="Genomic_DNA"/>
</dbReference>
<gene>
    <name evidence="1" type="ORF">A3G53_02320</name>
</gene>
<sequence>MKQNIKIALIVAGVIAVLFLARELFIKQFASFLAPSDLRSYTTSVIKNYNNPAIGISFDYPSDWRLDESGADPVTRGDIMRDGKIYTSFSTSLFPPERGQNSNTYIQILHGPLTDLSGASFDNLPIEEQAKKIDCPKENCKAAVNNNRVKYFKSIGCIDNKGCALGVDIPTGKYIVGIVLLADNLQEISKSEVVLDGIVKSMKLQ</sequence>
<name>A0A1F6Y4S4_9BACT</name>
<dbReference type="Proteomes" id="UP000178645">
    <property type="component" value="Unassembled WGS sequence"/>
</dbReference>
<organism evidence="1 2">
    <name type="scientific">Candidatus Nomurabacteria bacterium RIFCSPLOWO2_12_FULL_44_11</name>
    <dbReference type="NCBI Taxonomy" id="1801796"/>
    <lineage>
        <taxon>Bacteria</taxon>
        <taxon>Candidatus Nomuraibacteriota</taxon>
    </lineage>
</organism>
<accession>A0A1F6Y4S4</accession>
<protein>
    <submittedName>
        <fullName evidence="1">Uncharacterized protein</fullName>
    </submittedName>
</protein>
<proteinExistence type="predicted"/>